<name>A0ACC0YPK8_9ROSI</name>
<organism evidence="1 2">
    <name type="scientific">Pistacia integerrima</name>
    <dbReference type="NCBI Taxonomy" id="434235"/>
    <lineage>
        <taxon>Eukaryota</taxon>
        <taxon>Viridiplantae</taxon>
        <taxon>Streptophyta</taxon>
        <taxon>Embryophyta</taxon>
        <taxon>Tracheophyta</taxon>
        <taxon>Spermatophyta</taxon>
        <taxon>Magnoliopsida</taxon>
        <taxon>eudicotyledons</taxon>
        <taxon>Gunneridae</taxon>
        <taxon>Pentapetalae</taxon>
        <taxon>rosids</taxon>
        <taxon>malvids</taxon>
        <taxon>Sapindales</taxon>
        <taxon>Anacardiaceae</taxon>
        <taxon>Pistacia</taxon>
    </lineage>
</organism>
<evidence type="ECO:0000313" key="2">
    <source>
        <dbReference type="Proteomes" id="UP001163603"/>
    </source>
</evidence>
<dbReference type="EMBL" id="CM047740">
    <property type="protein sequence ID" value="KAJ0040093.1"/>
    <property type="molecule type" value="Genomic_DNA"/>
</dbReference>
<evidence type="ECO:0000313" key="1">
    <source>
        <dbReference type="EMBL" id="KAJ0040093.1"/>
    </source>
</evidence>
<keyword evidence="2" id="KW-1185">Reference proteome</keyword>
<sequence length="482" mass="52401">MEIVVARGGCVVARVGWVGVVVVRGGSGGWVGVGVVVVRGGSGGLVWGRSGAWWLGAWWLGWAGLGSWWCVGARVGLCGVDRVRGGSGGLGLGRGGAWCLGWAGLGARVVVVRGGSGWAGFRVDVRKLETEMPAVRHFARVNTLEIKSHIERKLGRTKSATYFDFLTRFLNGKMDKSEFDRLCIGTIGIQNMRLHKLLIVSMLKNACVAKTAPSKVTKTDGSFSDKLANGYQRKCLQKVGEDSPQSPLKGKTPNLHDPKFKDGNSHSIVCEDSVPNIQEQQSATELLSLGSRPPASVEEGEEVEQDAASPSIYSRSPVRAPLGIPRNNNKTQKVPQSRLGCDYYTEICEKGCQLPDTSSLKKRLEQKLEKEGLNVSVDCVNLLNNGLDVYLKRLIKPCLEQAGSRSSHKHIDQGHGSSILRLNETLPVRCTQNLSASTSASLSDFQIAMGLNPQILGVNWPTHLEEVYLYATRRLKIHKYTS</sequence>
<gene>
    <name evidence="1" type="ORF">Pint_27923</name>
</gene>
<proteinExistence type="predicted"/>
<reference evidence="2" key="1">
    <citation type="journal article" date="2023" name="G3 (Bethesda)">
        <title>Genome assembly and association tests identify interacting loci associated with vigor, precocity, and sex in interspecific pistachio rootstocks.</title>
        <authorList>
            <person name="Palmer W."/>
            <person name="Jacygrad E."/>
            <person name="Sagayaradj S."/>
            <person name="Cavanaugh K."/>
            <person name="Han R."/>
            <person name="Bertier L."/>
            <person name="Beede B."/>
            <person name="Kafkas S."/>
            <person name="Golino D."/>
            <person name="Preece J."/>
            <person name="Michelmore R."/>
        </authorList>
    </citation>
    <scope>NUCLEOTIDE SEQUENCE [LARGE SCALE GENOMIC DNA]</scope>
</reference>
<comment type="caution">
    <text evidence="1">The sequence shown here is derived from an EMBL/GenBank/DDBJ whole genome shotgun (WGS) entry which is preliminary data.</text>
</comment>
<dbReference type="Proteomes" id="UP001163603">
    <property type="component" value="Chromosome 5"/>
</dbReference>
<accession>A0ACC0YPK8</accession>
<protein>
    <submittedName>
        <fullName evidence="1">Uncharacterized protein</fullName>
    </submittedName>
</protein>